<keyword evidence="1" id="KW-1015">Disulfide bond</keyword>
<feature type="compositionally biased region" description="Polar residues" evidence="2">
    <location>
        <begin position="171"/>
        <end position="191"/>
    </location>
</feature>
<feature type="disulfide bond" evidence="1">
    <location>
        <begin position="217"/>
        <end position="251"/>
    </location>
</feature>
<sequence length="293" mass="31536">MQFLNGRACESTPIDFTAHLFGQCDFCCRDVQCVKSHLAQPVTSQTTQTVTSLTTTTAVTSTPGTHLTTTAPHPPPGINSCYTSSCLQGDDPVTCTSGQWACGDDQFCQVVTYHDTATVRMRCTTISLAQAVCDPQHPHCRLAEDFLTLNCVRCCPDDTCVKGTISLMPSTLKQPSTTKQPTSNQLVSSQKPSTPMTTTDTPPSPVTSTQEQGGVRCENYHADDACENYKHAGLCTDNYIVGLCQRTCNACGVRDVHCVDTYAGNCSADFAGRCSENDVRQQCHKTCGSCGKN</sequence>
<keyword evidence="5" id="KW-1185">Reference proteome</keyword>
<feature type="domain" description="ShKT" evidence="3">
    <location>
        <begin position="217"/>
        <end position="251"/>
    </location>
</feature>
<comment type="caution">
    <text evidence="4">The sequence shown here is derived from an EMBL/GenBank/DDBJ whole genome shotgun (WGS) entry which is preliminary data.</text>
</comment>
<name>A0ABD0KJ76_9CAEN</name>
<dbReference type="SMART" id="SM00254">
    <property type="entry name" value="ShKT"/>
    <property type="match status" value="2"/>
</dbReference>
<dbReference type="PROSITE" id="PS51670">
    <property type="entry name" value="SHKT"/>
    <property type="match status" value="1"/>
</dbReference>
<feature type="region of interest" description="Disordered" evidence="2">
    <location>
        <begin position="171"/>
        <end position="211"/>
    </location>
</feature>
<evidence type="ECO:0000256" key="2">
    <source>
        <dbReference type="SAM" id="MobiDB-lite"/>
    </source>
</evidence>
<evidence type="ECO:0000256" key="1">
    <source>
        <dbReference type="PROSITE-ProRule" id="PRU01005"/>
    </source>
</evidence>
<accession>A0ABD0KJ76</accession>
<evidence type="ECO:0000313" key="4">
    <source>
        <dbReference type="EMBL" id="KAK7487229.1"/>
    </source>
</evidence>
<feature type="disulfide bond" evidence="1">
    <location>
        <begin position="226"/>
        <end position="244"/>
    </location>
</feature>
<dbReference type="InterPro" id="IPR003582">
    <property type="entry name" value="ShKT_dom"/>
</dbReference>
<gene>
    <name evidence="4" type="ORF">BaRGS_00021457</name>
</gene>
<organism evidence="4 5">
    <name type="scientific">Batillaria attramentaria</name>
    <dbReference type="NCBI Taxonomy" id="370345"/>
    <lineage>
        <taxon>Eukaryota</taxon>
        <taxon>Metazoa</taxon>
        <taxon>Spiralia</taxon>
        <taxon>Lophotrochozoa</taxon>
        <taxon>Mollusca</taxon>
        <taxon>Gastropoda</taxon>
        <taxon>Caenogastropoda</taxon>
        <taxon>Sorbeoconcha</taxon>
        <taxon>Cerithioidea</taxon>
        <taxon>Batillariidae</taxon>
        <taxon>Batillaria</taxon>
    </lineage>
</organism>
<reference evidence="4 5" key="1">
    <citation type="journal article" date="2023" name="Sci. Data">
        <title>Genome assembly of the Korean intertidal mud-creeper Batillaria attramentaria.</title>
        <authorList>
            <person name="Patra A.K."/>
            <person name="Ho P.T."/>
            <person name="Jun S."/>
            <person name="Lee S.J."/>
            <person name="Kim Y."/>
            <person name="Won Y.J."/>
        </authorList>
    </citation>
    <scope>NUCLEOTIDE SEQUENCE [LARGE SCALE GENOMIC DNA]</scope>
    <source>
        <strain evidence="4">Wonlab-2016</strain>
    </source>
</reference>
<feature type="disulfide bond" evidence="1">
    <location>
        <begin position="235"/>
        <end position="248"/>
    </location>
</feature>
<feature type="compositionally biased region" description="Low complexity" evidence="2">
    <location>
        <begin position="192"/>
        <end position="209"/>
    </location>
</feature>
<dbReference type="Proteomes" id="UP001519460">
    <property type="component" value="Unassembled WGS sequence"/>
</dbReference>
<proteinExistence type="predicted"/>
<dbReference type="EMBL" id="JACVVK020000167">
    <property type="protein sequence ID" value="KAK7487229.1"/>
    <property type="molecule type" value="Genomic_DNA"/>
</dbReference>
<dbReference type="AlphaFoldDB" id="A0ABD0KJ76"/>
<evidence type="ECO:0000313" key="5">
    <source>
        <dbReference type="Proteomes" id="UP001519460"/>
    </source>
</evidence>
<evidence type="ECO:0000259" key="3">
    <source>
        <dbReference type="PROSITE" id="PS51670"/>
    </source>
</evidence>
<protein>
    <recommendedName>
        <fullName evidence="3">ShKT domain-containing protein</fullName>
    </recommendedName>
</protein>